<keyword evidence="2" id="KW-0238">DNA-binding</keyword>
<evidence type="ECO:0000256" key="3">
    <source>
        <dbReference type="ARBA" id="ARBA00023163"/>
    </source>
</evidence>
<name>A5N5W6_CLOK5</name>
<dbReference type="HOGENOM" id="CLU_083287_27_7_9"/>
<dbReference type="STRING" id="431943.CKL_0643"/>
<dbReference type="SMART" id="SM00347">
    <property type="entry name" value="HTH_MARR"/>
    <property type="match status" value="1"/>
</dbReference>
<dbReference type="GO" id="GO:0003700">
    <property type="term" value="F:DNA-binding transcription factor activity"/>
    <property type="evidence" value="ECO:0007669"/>
    <property type="project" value="InterPro"/>
</dbReference>
<dbReference type="eggNOG" id="COG1846">
    <property type="taxonomic scope" value="Bacteria"/>
</dbReference>
<accession>A5N5W6</accession>
<evidence type="ECO:0000313" key="6">
    <source>
        <dbReference type="Proteomes" id="UP000002411"/>
    </source>
</evidence>
<dbReference type="PROSITE" id="PS50995">
    <property type="entry name" value="HTH_MARR_2"/>
    <property type="match status" value="1"/>
</dbReference>
<dbReference type="Proteomes" id="UP000002411">
    <property type="component" value="Chromosome"/>
</dbReference>
<dbReference type="Gene3D" id="1.10.10.10">
    <property type="entry name" value="Winged helix-like DNA-binding domain superfamily/Winged helix DNA-binding domain"/>
    <property type="match status" value="1"/>
</dbReference>
<dbReference type="RefSeq" id="WP_011989212.1">
    <property type="nucleotide sequence ID" value="NC_009706.1"/>
</dbReference>
<keyword evidence="6" id="KW-1185">Reference proteome</keyword>
<dbReference type="SUPFAM" id="SSF46785">
    <property type="entry name" value="Winged helix' DNA-binding domain"/>
    <property type="match status" value="1"/>
</dbReference>
<keyword evidence="1" id="KW-0805">Transcription regulation</keyword>
<gene>
    <name evidence="5" type="ordered locus">CKL_0643</name>
</gene>
<organism evidence="5 6">
    <name type="scientific">Clostridium kluyveri (strain ATCC 8527 / DSM 555 / NBRC 12016 / NCIMB 10680 / K1)</name>
    <dbReference type="NCBI Taxonomy" id="431943"/>
    <lineage>
        <taxon>Bacteria</taxon>
        <taxon>Bacillati</taxon>
        <taxon>Bacillota</taxon>
        <taxon>Clostridia</taxon>
        <taxon>Eubacteriales</taxon>
        <taxon>Clostridiaceae</taxon>
        <taxon>Clostridium</taxon>
    </lineage>
</organism>
<evidence type="ECO:0000256" key="1">
    <source>
        <dbReference type="ARBA" id="ARBA00023015"/>
    </source>
</evidence>
<feature type="domain" description="HTH marR-type" evidence="4">
    <location>
        <begin position="17"/>
        <end position="152"/>
    </location>
</feature>
<protein>
    <submittedName>
        <fullName evidence="5">EmrR-related transcriptional regulator</fullName>
    </submittedName>
</protein>
<dbReference type="KEGG" id="ckl:CKL_0643"/>
<reference evidence="5 6" key="1">
    <citation type="journal article" date="2008" name="Proc. Natl. Acad. Sci. U.S.A.">
        <title>The genome of Clostridium kluyveri, a strict anaerobe with unique metabolic features.</title>
        <authorList>
            <person name="Seedorf H."/>
            <person name="Fricke W.F."/>
            <person name="Veith B."/>
            <person name="Brueggemann H."/>
            <person name="Liesegang H."/>
            <person name="Strittmatter A."/>
            <person name="Miethke M."/>
            <person name="Buckel W."/>
            <person name="Hinderberger J."/>
            <person name="Li F."/>
            <person name="Hagemeier C."/>
            <person name="Thauer R.K."/>
            <person name="Gottschalk G."/>
        </authorList>
    </citation>
    <scope>NUCLEOTIDE SEQUENCE [LARGE SCALE GENOMIC DNA]</scope>
    <source>
        <strain evidence="6">ATCC 8527 / DSM 555 / NCIMB 10680</strain>
    </source>
</reference>
<dbReference type="PANTHER" id="PTHR42756:SF1">
    <property type="entry name" value="TRANSCRIPTIONAL REPRESSOR OF EMRAB OPERON"/>
    <property type="match status" value="1"/>
</dbReference>
<evidence type="ECO:0000256" key="2">
    <source>
        <dbReference type="ARBA" id="ARBA00023125"/>
    </source>
</evidence>
<dbReference type="AlphaFoldDB" id="A5N5W6"/>
<dbReference type="InterPro" id="IPR036390">
    <property type="entry name" value="WH_DNA-bd_sf"/>
</dbReference>
<dbReference type="PANTHER" id="PTHR42756">
    <property type="entry name" value="TRANSCRIPTIONAL REGULATOR, MARR"/>
    <property type="match status" value="1"/>
</dbReference>
<keyword evidence="3" id="KW-0804">Transcription</keyword>
<dbReference type="EMBL" id="CP000673">
    <property type="protein sequence ID" value="EDK32697.1"/>
    <property type="molecule type" value="Genomic_DNA"/>
</dbReference>
<proteinExistence type="predicted"/>
<sequence>MKEEPSCWNDELITKQSDEIISLFKTIHRTFRCKFKKIAQQYGFTAPQLTVIFHLYKTPDITLNELSDHLMLTKSTVSGIVNRLVSQGVVIREIPENNRRIVKLSVSEDFKKNNDIVRMKEHFIAYCISNTIKNMDPTSVEKIIHALESFILLLDEENCN</sequence>
<evidence type="ECO:0000259" key="4">
    <source>
        <dbReference type="PROSITE" id="PS50995"/>
    </source>
</evidence>
<dbReference type="GO" id="GO:0003677">
    <property type="term" value="F:DNA binding"/>
    <property type="evidence" value="ECO:0007669"/>
    <property type="project" value="UniProtKB-KW"/>
</dbReference>
<dbReference type="InterPro" id="IPR036388">
    <property type="entry name" value="WH-like_DNA-bd_sf"/>
</dbReference>
<dbReference type="Pfam" id="PF12802">
    <property type="entry name" value="MarR_2"/>
    <property type="match status" value="1"/>
</dbReference>
<dbReference type="InterPro" id="IPR000835">
    <property type="entry name" value="HTH_MarR-typ"/>
</dbReference>
<evidence type="ECO:0000313" key="5">
    <source>
        <dbReference type="EMBL" id="EDK32697.1"/>
    </source>
</evidence>